<dbReference type="SUPFAM" id="SSF117892">
    <property type="entry name" value="Band 7/SPFH domain"/>
    <property type="match status" value="1"/>
</dbReference>
<dbReference type="PRINTS" id="PR00721">
    <property type="entry name" value="STOMATIN"/>
</dbReference>
<dbReference type="CDD" id="cd03405">
    <property type="entry name" value="SPFH_HflC"/>
    <property type="match status" value="1"/>
</dbReference>
<gene>
    <name evidence="8" type="ORF">Bandiella_01228</name>
</gene>
<dbReference type="Proteomes" id="UP001327219">
    <property type="component" value="Chromosome"/>
</dbReference>
<sequence>MKMKNIFLIGLVVVVIFVGNSLYVLDQRETAIIIQFGKVVGEELEPGLKFKLPIIQNVRFFDKRIQNLSFNMSDNSEVVALDQKTMKVDAYAKYKIIDPKKFYETAQDEMKFKARLESIVESGIREVMGQVKFKDILGVKRAEIRENVVKLVNEDSKKFGVDVIDVRLIRVNLPDKTRNAVYERMRTEREKEAKEIRAIGNQESEIIKATSDKERAVIIAESKKQAEIIKGHGDATAINIYANAYNKDKDFYEYYKSLEVYKNSFGENSSLVVSSENKFLRYFNNQ</sequence>
<dbReference type="InterPro" id="IPR036013">
    <property type="entry name" value="Band_7/SPFH_dom_sf"/>
</dbReference>
<dbReference type="Gene3D" id="3.30.479.30">
    <property type="entry name" value="Band 7 domain"/>
    <property type="match status" value="1"/>
</dbReference>
<comment type="similarity">
    <text evidence="2 6">Belongs to the band 7/mec-2 family. HflC subfamily.</text>
</comment>
<dbReference type="GO" id="GO:0008233">
    <property type="term" value="F:peptidase activity"/>
    <property type="evidence" value="ECO:0007669"/>
    <property type="project" value="UniProtKB-KW"/>
</dbReference>
<keyword evidence="3" id="KW-0812">Transmembrane</keyword>
<protein>
    <recommendedName>
        <fullName evidence="6">Protein HflC</fullName>
    </recommendedName>
</protein>
<keyword evidence="8" id="KW-0378">Hydrolase</keyword>
<dbReference type="PANTHER" id="PTHR42911:SF1">
    <property type="entry name" value="MODULATOR OF FTSH PROTEASE HFLC"/>
    <property type="match status" value="1"/>
</dbReference>
<evidence type="ECO:0000256" key="5">
    <source>
        <dbReference type="ARBA" id="ARBA00023136"/>
    </source>
</evidence>
<comment type="subcellular location">
    <subcellularLocation>
        <location evidence="1">Membrane</location>
        <topology evidence="1">Single-pass membrane protein</topology>
    </subcellularLocation>
</comment>
<proteinExistence type="inferred from homology"/>
<dbReference type="GO" id="GO:0006508">
    <property type="term" value="P:proteolysis"/>
    <property type="evidence" value="ECO:0007669"/>
    <property type="project" value="UniProtKB-KW"/>
</dbReference>
<keyword evidence="4" id="KW-1133">Transmembrane helix</keyword>
<evidence type="ECO:0000313" key="9">
    <source>
        <dbReference type="Proteomes" id="UP001327219"/>
    </source>
</evidence>
<evidence type="ECO:0000256" key="6">
    <source>
        <dbReference type="PIRNR" id="PIRNR005651"/>
    </source>
</evidence>
<dbReference type="InterPro" id="IPR001972">
    <property type="entry name" value="Stomatin_HflK_fam"/>
</dbReference>
<dbReference type="PANTHER" id="PTHR42911">
    <property type="entry name" value="MODULATOR OF FTSH PROTEASE HFLC"/>
    <property type="match status" value="1"/>
</dbReference>
<dbReference type="Pfam" id="PF01145">
    <property type="entry name" value="Band_7"/>
    <property type="match status" value="1"/>
</dbReference>
<feature type="domain" description="Band 7" evidence="7">
    <location>
        <begin position="20"/>
        <end position="185"/>
    </location>
</feature>
<dbReference type="EMBL" id="CP110820">
    <property type="protein sequence ID" value="WPX97084.1"/>
    <property type="molecule type" value="Genomic_DNA"/>
</dbReference>
<dbReference type="SMART" id="SM00244">
    <property type="entry name" value="PHB"/>
    <property type="match status" value="1"/>
</dbReference>
<dbReference type="InterPro" id="IPR010200">
    <property type="entry name" value="HflC"/>
</dbReference>
<dbReference type="InterPro" id="IPR001107">
    <property type="entry name" value="Band_7"/>
</dbReference>
<dbReference type="PIRSF" id="PIRSF005651">
    <property type="entry name" value="HflC"/>
    <property type="match status" value="1"/>
</dbReference>
<accession>A0ABZ0UMZ2</accession>
<keyword evidence="8" id="KW-0645">Protease</keyword>
<comment type="function">
    <text evidence="6">HflC and HflK could regulate a protease.</text>
</comment>
<reference evidence="8 9" key="1">
    <citation type="submission" date="2022-11" db="EMBL/GenBank/DDBJ databases">
        <title>Host association and intracellularity evolved multiple times independently in the Rickettsiales.</title>
        <authorList>
            <person name="Castelli M."/>
            <person name="Nardi T."/>
            <person name="Gammuto L."/>
            <person name="Bellinzona G."/>
            <person name="Sabaneyeva E."/>
            <person name="Potekhin A."/>
            <person name="Serra V."/>
            <person name="Petroni G."/>
            <person name="Sassera D."/>
        </authorList>
    </citation>
    <scope>NUCLEOTIDE SEQUENCE [LARGE SCALE GENOMIC DNA]</scope>
    <source>
        <strain evidence="8 9">NDG2</strain>
    </source>
</reference>
<evidence type="ECO:0000256" key="4">
    <source>
        <dbReference type="ARBA" id="ARBA00022989"/>
    </source>
</evidence>
<name>A0ABZ0UMZ2_9RICK</name>
<evidence type="ECO:0000313" key="8">
    <source>
        <dbReference type="EMBL" id="WPX97084.1"/>
    </source>
</evidence>
<evidence type="ECO:0000256" key="3">
    <source>
        <dbReference type="ARBA" id="ARBA00022692"/>
    </source>
</evidence>
<dbReference type="NCBIfam" id="TIGR01932">
    <property type="entry name" value="hflC"/>
    <property type="match status" value="1"/>
</dbReference>
<keyword evidence="9" id="KW-1185">Reference proteome</keyword>
<keyword evidence="5" id="KW-0472">Membrane</keyword>
<evidence type="ECO:0000256" key="2">
    <source>
        <dbReference type="ARBA" id="ARBA00007862"/>
    </source>
</evidence>
<organism evidence="8 9">
    <name type="scientific">Candidatus Bandiella euplotis</name>
    <dbReference type="NCBI Taxonomy" id="1664265"/>
    <lineage>
        <taxon>Bacteria</taxon>
        <taxon>Pseudomonadati</taxon>
        <taxon>Pseudomonadota</taxon>
        <taxon>Alphaproteobacteria</taxon>
        <taxon>Rickettsiales</taxon>
        <taxon>Candidatus Midichloriaceae</taxon>
        <taxon>Candidatus Bandiella</taxon>
    </lineage>
</organism>
<evidence type="ECO:0000256" key="1">
    <source>
        <dbReference type="ARBA" id="ARBA00004167"/>
    </source>
</evidence>
<evidence type="ECO:0000259" key="7">
    <source>
        <dbReference type="SMART" id="SM00244"/>
    </source>
</evidence>